<dbReference type="AlphaFoldDB" id="A0A2H3L187"/>
<reference evidence="2 3" key="1">
    <citation type="submission" date="2016-05" db="EMBL/GenBank/DDBJ databases">
        <authorList>
            <person name="Lavstsen T."/>
            <person name="Jespersen J.S."/>
        </authorList>
    </citation>
    <scope>NUCLEOTIDE SEQUENCE [LARGE SCALE GENOMIC DNA]</scope>
    <source>
        <strain evidence="2 3">B7-9</strain>
    </source>
</reference>
<keyword evidence="1" id="KW-0812">Transmembrane</keyword>
<feature type="transmembrane region" description="Helical" evidence="1">
    <location>
        <begin position="38"/>
        <end position="57"/>
    </location>
</feature>
<proteinExistence type="predicted"/>
<name>A0A2H3L187_9CHLR</name>
<dbReference type="Proteomes" id="UP000220922">
    <property type="component" value="Unassembled WGS sequence"/>
</dbReference>
<keyword evidence="1" id="KW-0472">Membrane</keyword>
<sequence length="96" mass="10850">MCRIQEQTRTSRYPAEGETVQLGALEGTSRQCAGRFPWWMLWVAWPFFFLVKGSWHIASPLVAWLGEPLVLTVTPLPLLLVAMGLAVLVIDRVRRG</sequence>
<keyword evidence="3" id="KW-1185">Reference proteome</keyword>
<gene>
    <name evidence="2" type="ORF">A9Q02_15440</name>
</gene>
<evidence type="ECO:0000313" key="2">
    <source>
        <dbReference type="EMBL" id="PDV98421.1"/>
    </source>
</evidence>
<evidence type="ECO:0000313" key="3">
    <source>
        <dbReference type="Proteomes" id="UP000220922"/>
    </source>
</evidence>
<dbReference type="EMBL" id="LYXE01000101">
    <property type="protein sequence ID" value="PDV98421.1"/>
    <property type="molecule type" value="Genomic_DNA"/>
</dbReference>
<accession>A0A2H3L187</accession>
<organism evidence="2 3">
    <name type="scientific">Candidatus Chloroploca asiatica</name>
    <dbReference type="NCBI Taxonomy" id="1506545"/>
    <lineage>
        <taxon>Bacteria</taxon>
        <taxon>Bacillati</taxon>
        <taxon>Chloroflexota</taxon>
        <taxon>Chloroflexia</taxon>
        <taxon>Chloroflexales</taxon>
        <taxon>Chloroflexineae</taxon>
        <taxon>Oscillochloridaceae</taxon>
        <taxon>Candidatus Chloroploca</taxon>
    </lineage>
</organism>
<comment type="caution">
    <text evidence="2">The sequence shown here is derived from an EMBL/GenBank/DDBJ whole genome shotgun (WGS) entry which is preliminary data.</text>
</comment>
<evidence type="ECO:0000256" key="1">
    <source>
        <dbReference type="SAM" id="Phobius"/>
    </source>
</evidence>
<keyword evidence="1" id="KW-1133">Transmembrane helix</keyword>
<protein>
    <submittedName>
        <fullName evidence="2">Uncharacterized protein</fullName>
    </submittedName>
</protein>
<feature type="transmembrane region" description="Helical" evidence="1">
    <location>
        <begin position="69"/>
        <end position="90"/>
    </location>
</feature>